<accession>A0AAU0URG4</accession>
<protein>
    <submittedName>
        <fullName evidence="1">DUF3231 family protein</fullName>
    </submittedName>
</protein>
<organism evidence="1 2">
    <name type="scientific">Metallumcola ferriviriculae</name>
    <dbReference type="NCBI Taxonomy" id="3039180"/>
    <lineage>
        <taxon>Bacteria</taxon>
        <taxon>Bacillati</taxon>
        <taxon>Bacillota</taxon>
        <taxon>Clostridia</taxon>
        <taxon>Neomoorellales</taxon>
        <taxon>Desulfitibacteraceae</taxon>
        <taxon>Metallumcola</taxon>
    </lineage>
</organism>
<keyword evidence="2" id="KW-1185">Reference proteome</keyword>
<reference evidence="1 2" key="1">
    <citation type="submission" date="2023-04" db="EMBL/GenBank/DDBJ databases">
        <authorList>
            <person name="Hsu D."/>
        </authorList>
    </citation>
    <scope>NUCLEOTIDE SEQUENCE [LARGE SCALE GENOMIC DNA]</scope>
    <source>
        <strain evidence="1 2">MK1</strain>
    </source>
</reference>
<dbReference type="RefSeq" id="WP_366923072.1">
    <property type="nucleotide sequence ID" value="NZ_CP121694.1"/>
</dbReference>
<name>A0AAU0URG4_9FIRM</name>
<dbReference type="KEGG" id="dbc:MFMK1_003565"/>
<dbReference type="AlphaFoldDB" id="A0AAU0URG4"/>
<dbReference type="InterPro" id="IPR021617">
    <property type="entry name" value="DUF3231"/>
</dbReference>
<proteinExistence type="predicted"/>
<sequence length="297" mass="34967">MLRERYISLQANQVMSNFIHDRDLLILLDSNLNDFKKQIKVMENMAKKFKLKVPSRPPSDFKISQKINEISDKMIYKIMYNDFLAQMQGLIRAIRTSTTNDDLRNVFMKFYLGHLENFVDWFKFGKLKGWADIAPAFITFKAVEAEKLSVNEADHLWNHITQRYDNLQQTQFYLTFIHDPDFKVIVQQGQMVLQQQIERLEKEANHFEVPLPERPPAIMESPVDPEIVEDRYMYRIVLKGMQAAIELHSTAAVETTRNDKLRGLFVGLLKKELTSFDKFLKFGKAKGWTKVEPMYKF</sequence>
<dbReference type="Pfam" id="PF11553">
    <property type="entry name" value="DUF3231"/>
    <property type="match status" value="2"/>
</dbReference>
<dbReference type="Gene3D" id="1.20.1260.10">
    <property type="match status" value="2"/>
</dbReference>
<dbReference type="Proteomes" id="UP001329915">
    <property type="component" value="Chromosome"/>
</dbReference>
<dbReference type="InterPro" id="IPR012347">
    <property type="entry name" value="Ferritin-like"/>
</dbReference>
<gene>
    <name evidence="1" type="ORF">MFMK1_003565</name>
</gene>
<evidence type="ECO:0000313" key="1">
    <source>
        <dbReference type="EMBL" id="WRO23697.1"/>
    </source>
</evidence>
<dbReference type="EMBL" id="CP121694">
    <property type="protein sequence ID" value="WRO23697.1"/>
    <property type="molecule type" value="Genomic_DNA"/>
</dbReference>
<evidence type="ECO:0000313" key="2">
    <source>
        <dbReference type="Proteomes" id="UP001329915"/>
    </source>
</evidence>